<feature type="compositionally biased region" description="Basic and acidic residues" evidence="1">
    <location>
        <begin position="578"/>
        <end position="587"/>
    </location>
</feature>
<feature type="region of interest" description="Disordered" evidence="1">
    <location>
        <begin position="1"/>
        <end position="89"/>
    </location>
</feature>
<gene>
    <name evidence="3" type="ORF">HPB52_018907</name>
</gene>
<comment type="caution">
    <text evidence="3">The sequence shown here is derived from an EMBL/GenBank/DDBJ whole genome shotgun (WGS) entry which is preliminary data.</text>
</comment>
<evidence type="ECO:0000256" key="2">
    <source>
        <dbReference type="SAM" id="Phobius"/>
    </source>
</evidence>
<feature type="compositionally biased region" description="Basic and acidic residues" evidence="1">
    <location>
        <begin position="984"/>
        <end position="1007"/>
    </location>
</feature>
<feature type="compositionally biased region" description="Basic and acidic residues" evidence="1">
    <location>
        <begin position="333"/>
        <end position="344"/>
    </location>
</feature>
<feature type="compositionally biased region" description="Basic and acidic residues" evidence="1">
    <location>
        <begin position="501"/>
        <end position="536"/>
    </location>
</feature>
<feature type="region of interest" description="Disordered" evidence="1">
    <location>
        <begin position="176"/>
        <end position="206"/>
    </location>
</feature>
<keyword evidence="2" id="KW-0812">Transmembrane</keyword>
<protein>
    <submittedName>
        <fullName evidence="3">Uncharacterized protein</fullName>
    </submittedName>
</protein>
<dbReference type="VEuPathDB" id="VectorBase:RSAN_042262"/>
<name>A0A9D4SXE5_RHISA</name>
<evidence type="ECO:0000313" key="4">
    <source>
        <dbReference type="Proteomes" id="UP000821837"/>
    </source>
</evidence>
<feature type="compositionally biased region" description="Polar residues" evidence="1">
    <location>
        <begin position="348"/>
        <end position="361"/>
    </location>
</feature>
<keyword evidence="2" id="KW-1133">Transmembrane helix</keyword>
<feature type="compositionally biased region" description="Polar residues" evidence="1">
    <location>
        <begin position="464"/>
        <end position="484"/>
    </location>
</feature>
<feature type="compositionally biased region" description="Basic and acidic residues" evidence="1">
    <location>
        <begin position="742"/>
        <end position="764"/>
    </location>
</feature>
<feature type="region of interest" description="Disordered" evidence="1">
    <location>
        <begin position="975"/>
        <end position="1009"/>
    </location>
</feature>
<feature type="region of interest" description="Disordered" evidence="1">
    <location>
        <begin position="282"/>
        <end position="781"/>
    </location>
</feature>
<reference evidence="3" key="2">
    <citation type="submission" date="2021-09" db="EMBL/GenBank/DDBJ databases">
        <authorList>
            <person name="Jia N."/>
            <person name="Wang J."/>
            <person name="Shi W."/>
            <person name="Du L."/>
            <person name="Sun Y."/>
            <person name="Zhan W."/>
            <person name="Jiang J."/>
            <person name="Wang Q."/>
            <person name="Zhang B."/>
            <person name="Ji P."/>
            <person name="Sakyi L.B."/>
            <person name="Cui X."/>
            <person name="Yuan T."/>
            <person name="Jiang B."/>
            <person name="Yang W."/>
            <person name="Lam T.T.-Y."/>
            <person name="Chang Q."/>
            <person name="Ding S."/>
            <person name="Wang X."/>
            <person name="Zhu J."/>
            <person name="Ruan X."/>
            <person name="Zhao L."/>
            <person name="Wei J."/>
            <person name="Que T."/>
            <person name="Du C."/>
            <person name="Cheng J."/>
            <person name="Dai P."/>
            <person name="Han X."/>
            <person name="Huang E."/>
            <person name="Gao Y."/>
            <person name="Liu J."/>
            <person name="Shao H."/>
            <person name="Ye R."/>
            <person name="Li L."/>
            <person name="Wei W."/>
            <person name="Wang X."/>
            <person name="Wang C."/>
            <person name="Huo Q."/>
            <person name="Li W."/>
            <person name="Guo W."/>
            <person name="Chen H."/>
            <person name="Chen S."/>
            <person name="Zhou L."/>
            <person name="Zhou L."/>
            <person name="Ni X."/>
            <person name="Tian J."/>
            <person name="Zhou Y."/>
            <person name="Sheng Y."/>
            <person name="Liu T."/>
            <person name="Pan Y."/>
            <person name="Xia L."/>
            <person name="Li J."/>
            <person name="Zhao F."/>
            <person name="Cao W."/>
        </authorList>
    </citation>
    <scope>NUCLEOTIDE SEQUENCE</scope>
    <source>
        <strain evidence="3">Rsan-2018</strain>
        <tissue evidence="3">Larvae</tissue>
    </source>
</reference>
<feature type="compositionally biased region" description="Basic and acidic residues" evidence="1">
    <location>
        <begin position="388"/>
        <end position="407"/>
    </location>
</feature>
<sequence>MKEKLEYVEPIASEDFSSAASRRNSDEESKSAEFITRTIVLRSERDEEMHYGESVPLSCFNGGRPTYSATGIDESRTQDENKKPSYTDDDRFVTANVKKETRVKETYQIVKPLKPAKKVKSTDGDPQSKKLVRSAVRNDVILKQFLSEAERRRLEVVEAEMIASLRPSVAEEEAGKLVPFATDQQQPQASRQKRTRSPCSRPLDRDFADELPSVDELELGFHPPMGIGSPPRKIDARTVMKAADMPDIPSAEETEVVTTRYTFGAKSAAPRPTSVVEMTVLHSASDAPSVEEADFPISPQPSGEEAQRQRTDGMTIRGRQSEKAKPSWNAAVEARRLPDVEDRYSPASVATSKFGTQQPTEPSAHASAKESGASCSTLYTVPQPAVKETPEHERQQNCEQESLKSHDQASVQEGKAHIESLRKDASSDERMSSLKHSFKEITASEESPPQQEPEVPEVPFIAHPSSSTYKLLDNASTPDTTQAVPTLEPEPVSRSQSGSPEPHRAYKIIDEAADEKPVEQHEEIVLEPVSTRRDSPTYRMYSREGSVQEPLAAIEQDVVTEEPSKGESASQDADESIPLEKFDKDNVASEDNQPQEPQIADTRVILRPASPTYHLVEIRATPDSTVTESNMEPKLPPPPPPRIASQDAHPTYKIIDIPAEEELKDQHEEFVPESSTSGEEAQQRQSDVIPEVHGQKTPERTLEGTFAPSTTEQGAQPSEGTTIQSRAALSVPPEIAAQELEPPPKKLRCEQSADAVPRGDDARSDTSPMAAADSATKESEPAALLPYESHSKSCFANVPSLQARKTRTEDVVSIEPSELHTLDHGPIIEAVVAPDLAPSVEHAAPPSRRVSPDIGDPVSTDVGHPVVALQDGVAYTAYSCSDDPDLFVIDFLTPLAAIHAELRALTIDFPRDTLVAVPPMEFSSSVVAEAQPPELSTQMREDSPPVVTRIDWPVVEAFPGPSTSPLEISQLGVPARVESSMGEEPGRSQREKKTERPPRPRPEEHGSTLDSTAPVLALSFALVAFVAAAAILLSSVVQGM</sequence>
<feature type="compositionally biased region" description="Basic and acidic residues" evidence="1">
    <location>
        <begin position="73"/>
        <end position="89"/>
    </location>
</feature>
<feature type="compositionally biased region" description="Polar residues" evidence="1">
    <location>
        <begin position="707"/>
        <end position="727"/>
    </location>
</feature>
<dbReference type="EMBL" id="JABSTV010001250">
    <property type="protein sequence ID" value="KAH7957427.1"/>
    <property type="molecule type" value="Genomic_DNA"/>
</dbReference>
<keyword evidence="2" id="KW-0472">Membrane</keyword>
<feature type="compositionally biased region" description="Basic and acidic residues" evidence="1">
    <location>
        <begin position="414"/>
        <end position="432"/>
    </location>
</feature>
<feature type="compositionally biased region" description="Polar residues" evidence="1">
    <location>
        <begin position="673"/>
        <end position="686"/>
    </location>
</feature>
<feature type="compositionally biased region" description="Low complexity" evidence="1">
    <location>
        <begin position="444"/>
        <end position="459"/>
    </location>
</feature>
<evidence type="ECO:0000313" key="3">
    <source>
        <dbReference type="EMBL" id="KAH7957427.1"/>
    </source>
</evidence>
<proteinExistence type="predicted"/>
<feature type="compositionally biased region" description="Basic and acidic residues" evidence="1">
    <location>
        <begin position="42"/>
        <end position="51"/>
    </location>
</feature>
<evidence type="ECO:0000256" key="1">
    <source>
        <dbReference type="SAM" id="MobiDB-lite"/>
    </source>
</evidence>
<feature type="compositionally biased region" description="Basic and acidic residues" evidence="1">
    <location>
        <begin position="693"/>
        <end position="702"/>
    </location>
</feature>
<dbReference type="AlphaFoldDB" id="A0A9D4SXE5"/>
<feature type="transmembrane region" description="Helical" evidence="2">
    <location>
        <begin position="1015"/>
        <end position="1037"/>
    </location>
</feature>
<accession>A0A9D4SXE5</accession>
<dbReference type="Proteomes" id="UP000821837">
    <property type="component" value="Unassembled WGS sequence"/>
</dbReference>
<organism evidence="3 4">
    <name type="scientific">Rhipicephalus sanguineus</name>
    <name type="common">Brown dog tick</name>
    <name type="synonym">Ixodes sanguineus</name>
    <dbReference type="NCBI Taxonomy" id="34632"/>
    <lineage>
        <taxon>Eukaryota</taxon>
        <taxon>Metazoa</taxon>
        <taxon>Ecdysozoa</taxon>
        <taxon>Arthropoda</taxon>
        <taxon>Chelicerata</taxon>
        <taxon>Arachnida</taxon>
        <taxon>Acari</taxon>
        <taxon>Parasitiformes</taxon>
        <taxon>Ixodida</taxon>
        <taxon>Ixodoidea</taxon>
        <taxon>Ixodidae</taxon>
        <taxon>Rhipicephalinae</taxon>
        <taxon>Rhipicephalus</taxon>
        <taxon>Rhipicephalus</taxon>
    </lineage>
</organism>
<keyword evidence="4" id="KW-1185">Reference proteome</keyword>
<reference evidence="3" key="1">
    <citation type="journal article" date="2020" name="Cell">
        <title>Large-Scale Comparative Analyses of Tick Genomes Elucidate Their Genetic Diversity and Vector Capacities.</title>
        <authorList>
            <consortium name="Tick Genome and Microbiome Consortium (TIGMIC)"/>
            <person name="Jia N."/>
            <person name="Wang J."/>
            <person name="Shi W."/>
            <person name="Du L."/>
            <person name="Sun Y."/>
            <person name="Zhan W."/>
            <person name="Jiang J.F."/>
            <person name="Wang Q."/>
            <person name="Zhang B."/>
            <person name="Ji P."/>
            <person name="Bell-Sakyi L."/>
            <person name="Cui X.M."/>
            <person name="Yuan T.T."/>
            <person name="Jiang B.G."/>
            <person name="Yang W.F."/>
            <person name="Lam T.T."/>
            <person name="Chang Q.C."/>
            <person name="Ding S.J."/>
            <person name="Wang X.J."/>
            <person name="Zhu J.G."/>
            <person name="Ruan X.D."/>
            <person name="Zhao L."/>
            <person name="Wei J.T."/>
            <person name="Ye R.Z."/>
            <person name="Que T.C."/>
            <person name="Du C.H."/>
            <person name="Zhou Y.H."/>
            <person name="Cheng J.X."/>
            <person name="Dai P.F."/>
            <person name="Guo W.B."/>
            <person name="Han X.H."/>
            <person name="Huang E.J."/>
            <person name="Li L.F."/>
            <person name="Wei W."/>
            <person name="Gao Y.C."/>
            <person name="Liu J.Z."/>
            <person name="Shao H.Z."/>
            <person name="Wang X."/>
            <person name="Wang C.C."/>
            <person name="Yang T.C."/>
            <person name="Huo Q.B."/>
            <person name="Li W."/>
            <person name="Chen H.Y."/>
            <person name="Chen S.E."/>
            <person name="Zhou L.G."/>
            <person name="Ni X.B."/>
            <person name="Tian J.H."/>
            <person name="Sheng Y."/>
            <person name="Liu T."/>
            <person name="Pan Y.S."/>
            <person name="Xia L.Y."/>
            <person name="Li J."/>
            <person name="Zhao F."/>
            <person name="Cao W.C."/>
        </authorList>
    </citation>
    <scope>NUCLEOTIDE SEQUENCE</scope>
    <source>
        <strain evidence="3">Rsan-2018</strain>
    </source>
</reference>